<keyword evidence="3" id="KW-1185">Reference proteome</keyword>
<dbReference type="PANTHER" id="PTHR15032:SF4">
    <property type="entry name" value="N-ACYL-PHOSPHATIDYLETHANOLAMINE-HYDROLYZING PHOSPHOLIPASE D"/>
    <property type="match status" value="1"/>
</dbReference>
<sequence>MLGQAIRVVGGTAAVVTGGWALRALHGVPNALGAPPAEIDAVARGSANYRDGVFHNREPSTPLSISRAEAWKLVHDMFGGDSAHPEIPIVVPDPAQPAADLALTWYGHSSVLIEIDGYRILADPVWSERCSPSQSVGPRRLHPVPASLDSLPAIDAVIISHDHYDHLDVETIRALARSQNAQFFVPLGIGAHLRGWGIPGDRIVELDWDQGSRLAELNIVCTPARHFSGRFVTRNTTLWSSWAVIGPRHRVFFGGDTGYTEGFAAIGAEYGPFDLTLMPVGAYHPNWPDIHMNPEEAVRAHRDLSDDGLLTPIHWATFRLAPHPWAEPIERMLSAADARVTTAVPRPGQRVSAVDPIVAPRTDTWWRS</sequence>
<dbReference type="RefSeq" id="WP_083031275.1">
    <property type="nucleotide sequence ID" value="NZ_AP022618.1"/>
</dbReference>
<reference evidence="2 3" key="1">
    <citation type="submission" date="2016-12" db="EMBL/GenBank/DDBJ databases">
        <title>The new phylogeny of genus Mycobacterium.</title>
        <authorList>
            <person name="Tortoli E."/>
            <person name="Trovato A."/>
            <person name="Cirillo D.M."/>
        </authorList>
    </citation>
    <scope>NUCLEOTIDE SEQUENCE [LARGE SCALE GENOMIC DNA]</scope>
    <source>
        <strain evidence="2 3">DSM 45130</strain>
    </source>
</reference>
<dbReference type="Gene3D" id="3.60.15.10">
    <property type="entry name" value="Ribonuclease Z/Hydroxyacylglutathione hydrolase-like"/>
    <property type="match status" value="1"/>
</dbReference>
<evidence type="ECO:0000313" key="2">
    <source>
        <dbReference type="EMBL" id="ORA70040.1"/>
    </source>
</evidence>
<dbReference type="PANTHER" id="PTHR15032">
    <property type="entry name" value="N-ACYL-PHOSPHATIDYLETHANOLAMINE-HYDROLYZING PHOSPHOLIPASE D"/>
    <property type="match status" value="1"/>
</dbReference>
<accession>A0A1X0DE16</accession>
<dbReference type="EMBL" id="MVHS01000026">
    <property type="protein sequence ID" value="ORA70040.1"/>
    <property type="molecule type" value="Genomic_DNA"/>
</dbReference>
<dbReference type="InterPro" id="IPR036866">
    <property type="entry name" value="RibonucZ/Hydroxyglut_hydro"/>
</dbReference>
<dbReference type="SUPFAM" id="SSF56281">
    <property type="entry name" value="Metallo-hydrolase/oxidoreductase"/>
    <property type="match status" value="1"/>
</dbReference>
<evidence type="ECO:0000259" key="1">
    <source>
        <dbReference type="Pfam" id="PF12706"/>
    </source>
</evidence>
<dbReference type="STRING" id="444597.BST26_12195"/>
<dbReference type="InterPro" id="IPR001279">
    <property type="entry name" value="Metallo-B-lactamas"/>
</dbReference>
<dbReference type="GO" id="GO:0005737">
    <property type="term" value="C:cytoplasm"/>
    <property type="evidence" value="ECO:0007669"/>
    <property type="project" value="TreeGrafter"/>
</dbReference>
<protein>
    <recommendedName>
        <fullName evidence="1">Metallo-beta-lactamase domain-containing protein</fullName>
    </recommendedName>
</protein>
<dbReference type="AlphaFoldDB" id="A0A1X0DE16"/>
<organism evidence="2 3">
    <name type="scientific">Mycolicibacterium insubricum</name>
    <dbReference type="NCBI Taxonomy" id="444597"/>
    <lineage>
        <taxon>Bacteria</taxon>
        <taxon>Bacillati</taxon>
        <taxon>Actinomycetota</taxon>
        <taxon>Actinomycetes</taxon>
        <taxon>Mycobacteriales</taxon>
        <taxon>Mycobacteriaceae</taxon>
        <taxon>Mycolicibacterium</taxon>
    </lineage>
</organism>
<evidence type="ECO:0000313" key="3">
    <source>
        <dbReference type="Proteomes" id="UP000192801"/>
    </source>
</evidence>
<comment type="caution">
    <text evidence="2">The sequence shown here is derived from an EMBL/GenBank/DDBJ whole genome shotgun (WGS) entry which is preliminary data.</text>
</comment>
<proteinExistence type="predicted"/>
<gene>
    <name evidence="2" type="ORF">BST26_12195</name>
</gene>
<dbReference type="OrthoDB" id="9805728at2"/>
<dbReference type="Pfam" id="PF12706">
    <property type="entry name" value="Lactamase_B_2"/>
    <property type="match status" value="1"/>
</dbReference>
<name>A0A1X0DE16_9MYCO</name>
<dbReference type="Proteomes" id="UP000192801">
    <property type="component" value="Unassembled WGS sequence"/>
</dbReference>
<feature type="domain" description="Metallo-beta-lactamase" evidence="1">
    <location>
        <begin position="118"/>
        <end position="315"/>
    </location>
</feature>